<keyword evidence="1" id="KW-0677">Repeat</keyword>
<keyword evidence="5" id="KW-1185">Reference proteome</keyword>
<dbReference type="AlphaFoldDB" id="A0A139H6H3"/>
<dbReference type="Proteomes" id="UP000070133">
    <property type="component" value="Unassembled WGS sequence"/>
</dbReference>
<comment type="caution">
    <text evidence="4">The sequence shown here is derived from an EMBL/GenBank/DDBJ whole genome shotgun (WGS) entry which is preliminary data.</text>
</comment>
<dbReference type="GO" id="GO:0004842">
    <property type="term" value="F:ubiquitin-protein transferase activity"/>
    <property type="evidence" value="ECO:0007669"/>
    <property type="project" value="TreeGrafter"/>
</dbReference>
<dbReference type="PROSITE" id="PS50297">
    <property type="entry name" value="ANK_REP_REGION"/>
    <property type="match status" value="3"/>
</dbReference>
<protein>
    <submittedName>
        <fullName evidence="4">Uncharacterized protein</fullName>
    </submittedName>
</protein>
<feature type="repeat" description="ANK" evidence="3">
    <location>
        <begin position="244"/>
        <end position="276"/>
    </location>
</feature>
<evidence type="ECO:0000256" key="3">
    <source>
        <dbReference type="PROSITE-ProRule" id="PRU00023"/>
    </source>
</evidence>
<dbReference type="SUPFAM" id="SSF48403">
    <property type="entry name" value="Ankyrin repeat"/>
    <property type="match status" value="1"/>
</dbReference>
<dbReference type="GO" id="GO:0085020">
    <property type="term" value="P:protein K6-linked ubiquitination"/>
    <property type="evidence" value="ECO:0007669"/>
    <property type="project" value="TreeGrafter"/>
</dbReference>
<reference evidence="4 5" key="1">
    <citation type="submission" date="2015-07" db="EMBL/GenBank/DDBJ databases">
        <title>Comparative genomics of the Sigatoka disease complex on banana suggests a link between parallel evolutionary changes in Pseudocercospora fijiensis and Pseudocercospora eumusae and increased virulence on the banana host.</title>
        <authorList>
            <person name="Chang T.-C."/>
            <person name="Salvucci A."/>
            <person name="Crous P.W."/>
            <person name="Stergiopoulos I."/>
        </authorList>
    </citation>
    <scope>NUCLEOTIDE SEQUENCE [LARGE SCALE GENOMIC DNA]</scope>
    <source>
        <strain evidence="4 5">CBS 114824</strain>
    </source>
</reference>
<dbReference type="PANTHER" id="PTHR24171:SF8">
    <property type="entry name" value="BRCA1-ASSOCIATED RING DOMAIN PROTEIN 1"/>
    <property type="match status" value="1"/>
</dbReference>
<dbReference type="Pfam" id="PF00023">
    <property type="entry name" value="Ank"/>
    <property type="match status" value="1"/>
</dbReference>
<organism evidence="4 5">
    <name type="scientific">Pseudocercospora eumusae</name>
    <dbReference type="NCBI Taxonomy" id="321146"/>
    <lineage>
        <taxon>Eukaryota</taxon>
        <taxon>Fungi</taxon>
        <taxon>Dikarya</taxon>
        <taxon>Ascomycota</taxon>
        <taxon>Pezizomycotina</taxon>
        <taxon>Dothideomycetes</taxon>
        <taxon>Dothideomycetidae</taxon>
        <taxon>Mycosphaerellales</taxon>
        <taxon>Mycosphaerellaceae</taxon>
        <taxon>Pseudocercospora</taxon>
    </lineage>
</organism>
<dbReference type="InterPro" id="IPR036770">
    <property type="entry name" value="Ankyrin_rpt-contain_sf"/>
</dbReference>
<evidence type="ECO:0000313" key="4">
    <source>
        <dbReference type="EMBL" id="KXS98034.1"/>
    </source>
</evidence>
<dbReference type="EMBL" id="LFZN01000124">
    <property type="protein sequence ID" value="KXS98034.1"/>
    <property type="molecule type" value="Genomic_DNA"/>
</dbReference>
<gene>
    <name evidence="4" type="ORF">AC578_8782</name>
</gene>
<evidence type="ECO:0000313" key="5">
    <source>
        <dbReference type="Proteomes" id="UP000070133"/>
    </source>
</evidence>
<feature type="repeat" description="ANK" evidence="3">
    <location>
        <begin position="178"/>
        <end position="210"/>
    </location>
</feature>
<feature type="repeat" description="ANK" evidence="3">
    <location>
        <begin position="211"/>
        <end position="243"/>
    </location>
</feature>
<dbReference type="PANTHER" id="PTHR24171">
    <property type="entry name" value="ANKYRIN REPEAT DOMAIN-CONTAINING PROTEIN 39-RELATED"/>
    <property type="match status" value="1"/>
</dbReference>
<dbReference type="InterPro" id="IPR002110">
    <property type="entry name" value="Ankyrin_rpt"/>
</dbReference>
<accession>A0A139H6H3</accession>
<evidence type="ECO:0000256" key="2">
    <source>
        <dbReference type="ARBA" id="ARBA00023043"/>
    </source>
</evidence>
<evidence type="ECO:0000256" key="1">
    <source>
        <dbReference type="ARBA" id="ARBA00022737"/>
    </source>
</evidence>
<sequence>MCLVWQRRSQVSDIHVTTWRRENSSLLVQRKCRVVVGGGSCIPAENGRRRVIFETLRCARSRVTRCHFAMDIEEQASKFAIHAACREGQTQKVESLLNADKKLANRRDDDDRLPLHWAASYNRQPIVEILSELKGFDVDAQDGSGWTALMMAASLKDGDALVDLLFTKSADPNVKTNNGQTALHFASSKSNLDTVRKLIAKGASARVKDKRGQLPLHRAAAVGNVPIVKLLLENRSPVNATDMDGSTALHHAIAEGHGDTALQLLKAGAESDKRDATGKLPIQLAPDEKVRKYMLRAAEEEGLEVALS</sequence>
<keyword evidence="2 3" id="KW-0040">ANK repeat</keyword>
<dbReference type="PROSITE" id="PS50088">
    <property type="entry name" value="ANK_REPEAT"/>
    <property type="match status" value="4"/>
</dbReference>
<dbReference type="OrthoDB" id="409725at2759"/>
<proteinExistence type="predicted"/>
<dbReference type="SMART" id="SM00248">
    <property type="entry name" value="ANK"/>
    <property type="match status" value="6"/>
</dbReference>
<dbReference type="Gene3D" id="1.25.40.20">
    <property type="entry name" value="Ankyrin repeat-containing domain"/>
    <property type="match status" value="2"/>
</dbReference>
<name>A0A139H6H3_9PEZI</name>
<feature type="repeat" description="ANK" evidence="3">
    <location>
        <begin position="144"/>
        <end position="177"/>
    </location>
</feature>
<dbReference type="Pfam" id="PF12796">
    <property type="entry name" value="Ank_2"/>
    <property type="match status" value="2"/>
</dbReference>